<dbReference type="Gene3D" id="1.10.10.2910">
    <property type="match status" value="1"/>
</dbReference>
<dbReference type="GO" id="GO:0003677">
    <property type="term" value="F:DNA binding"/>
    <property type="evidence" value="ECO:0007669"/>
    <property type="project" value="UniProtKB-KW"/>
</dbReference>
<comment type="similarity">
    <text evidence="1">Belongs to the short-chain fatty acyl-CoA assimilation regulator (ScfR) family.</text>
</comment>
<accession>A0ABQ2I4L6</accession>
<proteinExistence type="inferred from homology"/>
<dbReference type="SMART" id="SM00530">
    <property type="entry name" value="HTH_XRE"/>
    <property type="match status" value="1"/>
</dbReference>
<dbReference type="InterPro" id="IPR010359">
    <property type="entry name" value="IrrE_HExxH"/>
</dbReference>
<name>A0ABQ2I4L6_9MICO</name>
<dbReference type="SUPFAM" id="SSF47413">
    <property type="entry name" value="lambda repressor-like DNA-binding domains"/>
    <property type="match status" value="1"/>
</dbReference>
<dbReference type="Pfam" id="PF06114">
    <property type="entry name" value="Peptidase_M78"/>
    <property type="match status" value="1"/>
</dbReference>
<dbReference type="CDD" id="cd00093">
    <property type="entry name" value="HTH_XRE"/>
    <property type="match status" value="1"/>
</dbReference>
<organism evidence="3 4">
    <name type="scientific">Terrabacter tumescens</name>
    <dbReference type="NCBI Taxonomy" id="60443"/>
    <lineage>
        <taxon>Bacteria</taxon>
        <taxon>Bacillati</taxon>
        <taxon>Actinomycetota</taxon>
        <taxon>Actinomycetes</taxon>
        <taxon>Micrococcales</taxon>
        <taxon>Intrasporangiaceae</taxon>
        <taxon>Terrabacter</taxon>
    </lineage>
</organism>
<dbReference type="Pfam" id="PF01381">
    <property type="entry name" value="HTH_3"/>
    <property type="match status" value="1"/>
</dbReference>
<dbReference type="PANTHER" id="PTHR43236">
    <property type="entry name" value="ANTITOXIN HIGA1"/>
    <property type="match status" value="1"/>
</dbReference>
<sequence length="349" mass="38050">MATVGTFQPGRLRLARELESKSQADLSGPADVTPAAISQFESGDAKPSSDTLGLLARALDVPVEFLCLPMEETHEGFFRSLRKSSVAQRRRARSLAHLVHDLAVAPEGDSVLKPLSLPRLAVHTLDVDSPLVPQAARMVRSAWGLPRGPVPDVVAALEGHGVLVLRLPLDAAEVDAFSLPFPDRPVVVLSADKGDRGRSRFDAAHELGHLVMHGQSVWGVKEVETQAHKFAAEFLMPADDIRAELPARADWAQLFELKQRWHVSIAALLMRAKDLEVMSPSAYTTAMKGISARGWRRSEPIQLGVPEGPTITTHLLKVANANATWFPRALMPALERSICSYDMSPRSRG</sequence>
<evidence type="ECO:0000313" key="4">
    <source>
        <dbReference type="Proteomes" id="UP000623461"/>
    </source>
</evidence>
<dbReference type="RefSeq" id="WP_052358598.1">
    <property type="nucleotide sequence ID" value="NZ_BMNZ01000005.1"/>
</dbReference>
<evidence type="ECO:0000259" key="2">
    <source>
        <dbReference type="PROSITE" id="PS50943"/>
    </source>
</evidence>
<evidence type="ECO:0000256" key="1">
    <source>
        <dbReference type="ARBA" id="ARBA00007227"/>
    </source>
</evidence>
<keyword evidence="4" id="KW-1185">Reference proteome</keyword>
<dbReference type="InterPro" id="IPR052345">
    <property type="entry name" value="Rad_response_metalloprotease"/>
</dbReference>
<dbReference type="Proteomes" id="UP000623461">
    <property type="component" value="Unassembled WGS sequence"/>
</dbReference>
<comment type="caution">
    <text evidence="3">The sequence shown here is derived from an EMBL/GenBank/DDBJ whole genome shotgun (WGS) entry which is preliminary data.</text>
</comment>
<dbReference type="PROSITE" id="PS50943">
    <property type="entry name" value="HTH_CROC1"/>
    <property type="match status" value="1"/>
</dbReference>
<protein>
    <submittedName>
        <fullName evidence="3">DNA-binding protein</fullName>
    </submittedName>
</protein>
<evidence type="ECO:0000313" key="3">
    <source>
        <dbReference type="EMBL" id="GGM99390.1"/>
    </source>
</evidence>
<reference evidence="4" key="1">
    <citation type="journal article" date="2019" name="Int. J. Syst. Evol. Microbiol.">
        <title>The Global Catalogue of Microorganisms (GCM) 10K type strain sequencing project: providing services to taxonomists for standard genome sequencing and annotation.</title>
        <authorList>
            <consortium name="The Broad Institute Genomics Platform"/>
            <consortium name="The Broad Institute Genome Sequencing Center for Infectious Disease"/>
            <person name="Wu L."/>
            <person name="Ma J."/>
        </authorList>
    </citation>
    <scope>NUCLEOTIDE SEQUENCE [LARGE SCALE GENOMIC DNA]</scope>
    <source>
        <strain evidence="4">JCM 1365</strain>
    </source>
</reference>
<dbReference type="InterPro" id="IPR001387">
    <property type="entry name" value="Cro/C1-type_HTH"/>
</dbReference>
<keyword evidence="3" id="KW-0238">DNA-binding</keyword>
<gene>
    <name evidence="3" type="ORF">GCM10009721_28060</name>
</gene>
<dbReference type="EMBL" id="BMNZ01000005">
    <property type="protein sequence ID" value="GGM99390.1"/>
    <property type="molecule type" value="Genomic_DNA"/>
</dbReference>
<dbReference type="Gene3D" id="1.10.260.40">
    <property type="entry name" value="lambda repressor-like DNA-binding domains"/>
    <property type="match status" value="1"/>
</dbReference>
<feature type="domain" description="HTH cro/C1-type" evidence="2">
    <location>
        <begin position="12"/>
        <end position="66"/>
    </location>
</feature>
<dbReference type="InterPro" id="IPR010982">
    <property type="entry name" value="Lambda_DNA-bd_dom_sf"/>
</dbReference>
<dbReference type="PANTHER" id="PTHR43236:SF1">
    <property type="entry name" value="BLL7220 PROTEIN"/>
    <property type="match status" value="1"/>
</dbReference>